<evidence type="ECO:0000256" key="5">
    <source>
        <dbReference type="ARBA" id="ARBA00063934"/>
    </source>
</evidence>
<dbReference type="Pfam" id="PF08402">
    <property type="entry name" value="TOBE_2"/>
    <property type="match status" value="1"/>
</dbReference>
<evidence type="ECO:0000313" key="9">
    <source>
        <dbReference type="EMBL" id="QHT58548.1"/>
    </source>
</evidence>
<dbReference type="InterPro" id="IPR013611">
    <property type="entry name" value="Transp-assoc_OB_typ2"/>
</dbReference>
<keyword evidence="3 9" id="KW-0067">ATP-binding</keyword>
<evidence type="ECO:0000256" key="7">
    <source>
        <dbReference type="ARBA" id="ARBA00070305"/>
    </source>
</evidence>
<dbReference type="GO" id="GO:0043190">
    <property type="term" value="C:ATP-binding cassette (ABC) transporter complex"/>
    <property type="evidence" value="ECO:0007669"/>
    <property type="project" value="InterPro"/>
</dbReference>
<dbReference type="InterPro" id="IPR027417">
    <property type="entry name" value="P-loop_NTPase"/>
</dbReference>
<dbReference type="InterPro" id="IPR003593">
    <property type="entry name" value="AAA+_ATPase"/>
</dbReference>
<dbReference type="Gene3D" id="3.40.50.300">
    <property type="entry name" value="P-loop containing nucleotide triphosphate hydrolases"/>
    <property type="match status" value="1"/>
</dbReference>
<evidence type="ECO:0000256" key="6">
    <source>
        <dbReference type="ARBA" id="ARBA00066388"/>
    </source>
</evidence>
<dbReference type="SMART" id="SM00382">
    <property type="entry name" value="AAA"/>
    <property type="match status" value="1"/>
</dbReference>
<dbReference type="KEGG" id="plyc:GXP70_00180"/>
<evidence type="ECO:0000256" key="4">
    <source>
        <dbReference type="ARBA" id="ARBA00052482"/>
    </source>
</evidence>
<dbReference type="SUPFAM" id="SSF52540">
    <property type="entry name" value="P-loop containing nucleoside triphosphate hydrolases"/>
    <property type="match status" value="1"/>
</dbReference>
<dbReference type="RefSeq" id="WP_162354623.1">
    <property type="nucleotide sequence ID" value="NZ_CP048209.1"/>
</dbReference>
<dbReference type="PROSITE" id="PS00211">
    <property type="entry name" value="ABC_TRANSPORTER_1"/>
    <property type="match status" value="1"/>
</dbReference>
<keyword evidence="1" id="KW-0813">Transport</keyword>
<dbReference type="InterPro" id="IPR017871">
    <property type="entry name" value="ABC_transporter-like_CS"/>
</dbReference>
<dbReference type="PROSITE" id="PS50893">
    <property type="entry name" value="ABC_TRANSPORTER_2"/>
    <property type="match status" value="1"/>
</dbReference>
<dbReference type="Pfam" id="PF00005">
    <property type="entry name" value="ABC_tran"/>
    <property type="match status" value="1"/>
</dbReference>
<dbReference type="InterPro" id="IPR003439">
    <property type="entry name" value="ABC_transporter-like_ATP-bd"/>
</dbReference>
<sequence>MLTTNKVTSLLQNNQAATGSGRLSSSPGLSFRGISVSYGAKKVLDRFSLDLPRGEFLSLVGNSGCGKTTLLRTISGFASIDEGEIWVNGKELGRMPTHKRNIGFVHQHYALFPHMTVFENVAFGLRERKLPRREIHARVEEYLKLVHMEAHARSYPGQLSGGMQQRIALARALAIQPDILLLDEPLSALDTNLRVALREELMELHRRFPELTIIYVTHDREEALQLSDRIALIREGKLEQLGTPEQLYDRPDSLYVARYLGIANVIPAEAAAWLEGYGSPPEAGQRFIRPEHIRNDHSANVKLAATVERCEWVGSFYRVQARAEGCGDWHLTLEWQRRTSPPAAGTILPLSFNEEDCRYVQA</sequence>
<evidence type="ECO:0000256" key="2">
    <source>
        <dbReference type="ARBA" id="ARBA00022741"/>
    </source>
</evidence>
<evidence type="ECO:0000256" key="3">
    <source>
        <dbReference type="ARBA" id="ARBA00022840"/>
    </source>
</evidence>
<feature type="domain" description="ABC transporter" evidence="8">
    <location>
        <begin position="29"/>
        <end position="260"/>
    </location>
</feature>
<dbReference type="GO" id="GO:0016887">
    <property type="term" value="F:ATP hydrolysis activity"/>
    <property type="evidence" value="ECO:0007669"/>
    <property type="project" value="InterPro"/>
</dbReference>
<protein>
    <recommendedName>
        <fullName evidence="7">Carnitine transport ATP-binding protein OpuCA</fullName>
        <ecNumber evidence="6">7.6.2.9</ecNumber>
    </recommendedName>
</protein>
<dbReference type="AlphaFoldDB" id="A0A6C0FN81"/>
<accession>A0A6C0FN81</accession>
<dbReference type="SUPFAM" id="SSF50331">
    <property type="entry name" value="MOP-like"/>
    <property type="match status" value="1"/>
</dbReference>
<dbReference type="GO" id="GO:0015418">
    <property type="term" value="F:ABC-type quaternary ammonium compound transporting activity"/>
    <property type="evidence" value="ECO:0007669"/>
    <property type="project" value="UniProtKB-EC"/>
</dbReference>
<keyword evidence="10" id="KW-1185">Reference proteome</keyword>
<name>A0A6C0FN81_9BACL</name>
<evidence type="ECO:0000259" key="8">
    <source>
        <dbReference type="PROSITE" id="PS50893"/>
    </source>
</evidence>
<dbReference type="PANTHER" id="PTHR42781:SF4">
    <property type="entry name" value="SPERMIDINE_PUTRESCINE IMPORT ATP-BINDING PROTEIN POTA"/>
    <property type="match status" value="1"/>
</dbReference>
<organism evidence="9 10">
    <name type="scientific">Paenibacillus lycopersici</name>
    <dbReference type="NCBI Taxonomy" id="2704462"/>
    <lineage>
        <taxon>Bacteria</taxon>
        <taxon>Bacillati</taxon>
        <taxon>Bacillota</taxon>
        <taxon>Bacilli</taxon>
        <taxon>Bacillales</taxon>
        <taxon>Paenibacillaceae</taxon>
        <taxon>Paenibacillus</taxon>
    </lineage>
</organism>
<comment type="catalytic activity">
    <reaction evidence="4">
        <text>a quaternary ammonium(out) + ATP + H2O = a quaternary ammonium(in) + ADP + phosphate + H(+)</text>
        <dbReference type="Rhea" id="RHEA:11036"/>
        <dbReference type="ChEBI" id="CHEBI:15377"/>
        <dbReference type="ChEBI" id="CHEBI:15378"/>
        <dbReference type="ChEBI" id="CHEBI:30616"/>
        <dbReference type="ChEBI" id="CHEBI:35267"/>
        <dbReference type="ChEBI" id="CHEBI:43474"/>
        <dbReference type="ChEBI" id="CHEBI:456216"/>
        <dbReference type="EC" id="7.6.2.9"/>
    </reaction>
</comment>
<proteinExistence type="predicted"/>
<comment type="subunit">
    <text evidence="5">The complex is composed of two ATP-binding proteins (OpuCA), two transmembrane proteins (OpuCB and OpuCD) and a solute-binding protein (OpuCC).</text>
</comment>
<keyword evidence="2" id="KW-0547">Nucleotide-binding</keyword>
<evidence type="ECO:0000313" key="10">
    <source>
        <dbReference type="Proteomes" id="UP000476064"/>
    </source>
</evidence>
<dbReference type="EMBL" id="CP048209">
    <property type="protein sequence ID" value="QHT58548.1"/>
    <property type="molecule type" value="Genomic_DNA"/>
</dbReference>
<reference evidence="9 10" key="1">
    <citation type="submission" date="2020-01" db="EMBL/GenBank/DDBJ databases">
        <title>Paenibacillus sp. nov., isolated from tomato rhizosphere.</title>
        <authorList>
            <person name="Weon H.-Y."/>
            <person name="Lee S.A."/>
        </authorList>
    </citation>
    <scope>NUCLEOTIDE SEQUENCE [LARGE SCALE GENOMIC DNA]</scope>
    <source>
        <strain evidence="9 10">12200R-189</strain>
    </source>
</reference>
<dbReference type="InterPro" id="IPR050093">
    <property type="entry name" value="ABC_SmlMolc_Importer"/>
</dbReference>
<dbReference type="FunFam" id="3.40.50.300:FF:000425">
    <property type="entry name" value="Probable ABC transporter, ATP-binding subunit"/>
    <property type="match status" value="1"/>
</dbReference>
<dbReference type="InterPro" id="IPR008995">
    <property type="entry name" value="Mo/tungstate-bd_C_term_dom"/>
</dbReference>
<dbReference type="PANTHER" id="PTHR42781">
    <property type="entry name" value="SPERMIDINE/PUTRESCINE IMPORT ATP-BINDING PROTEIN POTA"/>
    <property type="match status" value="1"/>
</dbReference>
<evidence type="ECO:0000256" key="1">
    <source>
        <dbReference type="ARBA" id="ARBA00022448"/>
    </source>
</evidence>
<dbReference type="EC" id="7.6.2.9" evidence="6"/>
<dbReference type="GO" id="GO:0005524">
    <property type="term" value="F:ATP binding"/>
    <property type="evidence" value="ECO:0007669"/>
    <property type="project" value="UniProtKB-KW"/>
</dbReference>
<gene>
    <name evidence="9" type="ORF">GXP70_00180</name>
</gene>
<dbReference type="Proteomes" id="UP000476064">
    <property type="component" value="Chromosome"/>
</dbReference>